<evidence type="ECO:0000256" key="5">
    <source>
        <dbReference type="RuleBase" id="RU003657"/>
    </source>
</evidence>
<dbReference type="SUPFAM" id="SSF51366">
    <property type="entry name" value="Ribulose-phoshate binding barrel"/>
    <property type="match status" value="1"/>
</dbReference>
<evidence type="ECO:0000313" key="6">
    <source>
        <dbReference type="EMBL" id="GAP37725.1"/>
    </source>
</evidence>
<dbReference type="STRING" id="1547922.ISF6_3670"/>
<reference evidence="6 7" key="2">
    <citation type="journal article" date="2016" name="Science">
        <title>A bacterium that degrades and assimilates poly(ethylene terephthalate).</title>
        <authorList>
            <person name="Yoshida S."/>
            <person name="Hiraga K."/>
            <person name="Takehana T."/>
            <person name="Taniguchi I."/>
            <person name="Yamaji H."/>
            <person name="Maeda Y."/>
            <person name="Toyohara K."/>
            <person name="Miyamoto K."/>
            <person name="Kimura Y."/>
            <person name="Oda K."/>
        </authorList>
    </citation>
    <scope>NUCLEOTIDE SEQUENCE [LARGE SCALE GENOMIC DNA]</scope>
    <source>
        <strain evidence="7">NBRC 110686 / TISTR 2288 / 201-F6</strain>
    </source>
</reference>
<evidence type="ECO:0000256" key="4">
    <source>
        <dbReference type="ARBA" id="ARBA00029440"/>
    </source>
</evidence>
<evidence type="ECO:0000256" key="2">
    <source>
        <dbReference type="ARBA" id="ARBA00022605"/>
    </source>
</evidence>
<keyword evidence="3 5" id="KW-0368">Histidine biosynthesis</keyword>
<protein>
    <submittedName>
        <fullName evidence="6">Phosphoribosylformimino-5-aminoimidazole carboxamide ribotide isomerase related protein</fullName>
    </submittedName>
</protein>
<dbReference type="Gene3D" id="3.20.20.70">
    <property type="entry name" value="Aldolase class I"/>
    <property type="match status" value="1"/>
</dbReference>
<dbReference type="GO" id="GO:0000105">
    <property type="term" value="P:L-histidine biosynthetic process"/>
    <property type="evidence" value="ECO:0007669"/>
    <property type="project" value="UniProtKB-KW"/>
</dbReference>
<gene>
    <name evidence="6" type="ORF">ISF6_3670</name>
</gene>
<evidence type="ECO:0000313" key="7">
    <source>
        <dbReference type="Proteomes" id="UP000037660"/>
    </source>
</evidence>
<dbReference type="AlphaFoldDB" id="A0A0K8P692"/>
<accession>A0A0K8P692</accession>
<dbReference type="GO" id="GO:0016853">
    <property type="term" value="F:isomerase activity"/>
    <property type="evidence" value="ECO:0007669"/>
    <property type="project" value="UniProtKB-KW"/>
</dbReference>
<comment type="caution">
    <text evidence="6">The sequence shown here is derived from an EMBL/GenBank/DDBJ whole genome shotgun (WGS) entry which is preliminary data.</text>
</comment>
<keyword evidence="7" id="KW-1185">Reference proteome</keyword>
<dbReference type="Pfam" id="PF00977">
    <property type="entry name" value="His_biosynth"/>
    <property type="match status" value="1"/>
</dbReference>
<comment type="similarity">
    <text evidence="1 5">Belongs to the HisA/HisF family.</text>
</comment>
<name>A0A0K8P692_PISS1</name>
<dbReference type="EMBL" id="BBYR01000056">
    <property type="protein sequence ID" value="GAP37725.1"/>
    <property type="molecule type" value="Genomic_DNA"/>
</dbReference>
<proteinExistence type="inferred from homology"/>
<organism evidence="6 7">
    <name type="scientific">Piscinibacter sakaiensis</name>
    <name type="common">Ideonella sakaiensis</name>
    <dbReference type="NCBI Taxonomy" id="1547922"/>
    <lineage>
        <taxon>Bacteria</taxon>
        <taxon>Pseudomonadati</taxon>
        <taxon>Pseudomonadota</taxon>
        <taxon>Betaproteobacteria</taxon>
        <taxon>Burkholderiales</taxon>
        <taxon>Sphaerotilaceae</taxon>
        <taxon>Piscinibacter</taxon>
    </lineage>
</organism>
<reference evidence="7" key="1">
    <citation type="submission" date="2015-07" db="EMBL/GenBank/DDBJ databases">
        <title>Discovery of a poly(ethylene terephthalate assimilation.</title>
        <authorList>
            <person name="Yoshida S."/>
            <person name="Hiraga K."/>
            <person name="Takehana T."/>
            <person name="Taniguchi I."/>
            <person name="Yamaji H."/>
            <person name="Maeda Y."/>
            <person name="Toyohara K."/>
            <person name="Miyamoto K."/>
            <person name="Kimura Y."/>
            <person name="Oda K."/>
        </authorList>
    </citation>
    <scope>NUCLEOTIDE SEQUENCE [LARGE SCALE GENOMIC DNA]</scope>
    <source>
        <strain evidence="7">NBRC 110686 / TISTR 2288 / 201-F6</strain>
    </source>
</reference>
<dbReference type="CDD" id="cd04723">
    <property type="entry name" value="HisA_HisF"/>
    <property type="match status" value="1"/>
</dbReference>
<evidence type="ECO:0000256" key="1">
    <source>
        <dbReference type="ARBA" id="ARBA00009667"/>
    </source>
</evidence>
<keyword evidence="2 5" id="KW-0028">Amino-acid biosynthesis</keyword>
<sequence length="240" mass="24784">MLDLRGGQVVRAVRGERGRYAPIRSPLAEGSAPLPLARALLAHPACRGEAPPCLYVADLDAIVDGRPQADALRALLQALCAEHPGLRLWLDAGFDTPAAAAALRTAVTGGLPEGPAQLRPVYGSETLRDLAALDALQADPEAILSLDSRGDRPLDPSGCWQHPARWPATVVVMTLDRVGAQAGPDLVALARIRALAPGRRLIGSGGIRDEADLAAGGAAGASGWLVASALHDGRLGAPSR</sequence>
<keyword evidence="6" id="KW-0413">Isomerase</keyword>
<dbReference type="InterPro" id="IPR006062">
    <property type="entry name" value="His_biosynth"/>
</dbReference>
<dbReference type="Proteomes" id="UP000037660">
    <property type="component" value="Unassembled WGS sequence"/>
</dbReference>
<comment type="pathway">
    <text evidence="4">Amino-acid biosynthesis.</text>
</comment>
<dbReference type="InterPro" id="IPR011060">
    <property type="entry name" value="RibuloseP-bd_barrel"/>
</dbReference>
<evidence type="ECO:0000256" key="3">
    <source>
        <dbReference type="ARBA" id="ARBA00023102"/>
    </source>
</evidence>
<dbReference type="InterPro" id="IPR013785">
    <property type="entry name" value="Aldolase_TIM"/>
</dbReference>